<accession>A0ACC1Z1S6</accession>
<sequence>MFIMDLKGITWVGHVYQKFEAMCLEVEDIMYQDTVKYVENQVQTVGASVKKFYSDVLQDALPPSSVDLVKGSVASNLPAEQASDVGICKKLKVGAKKEAIKVDNEQLTEYSLPTATVYKESGHGSSFNGFHIEDTSFQLHSWDTAEGAWSDVYLKECNQLSGQNQSSLGALKLSKDENLPPTEMSGAITRMEKDVNRASSCELLDEKEEASGAQVAVTPIPVTTEVAECRSIEETYDELENASNGIPGVFSNSSSSKNSNEVESAHSSCSALSVDLNDICTNNGVVSLAGSSMNEDVQPSKFSDKITSVCLPGQSDCLTMDTIESIIIVEQGFETIKQVDNIEVEETCVLVNRDEHFVPSKEGKHRLYKKKIQDAISSRMRSRRKREYEQLAVWYGEDVKAKQEYAETKSSPSHSSCEFEWELL</sequence>
<dbReference type="Proteomes" id="UP001164539">
    <property type="component" value="Chromosome 1"/>
</dbReference>
<gene>
    <name evidence="1" type="ORF">OWV82_002418</name>
</gene>
<comment type="caution">
    <text evidence="1">The sequence shown here is derived from an EMBL/GenBank/DDBJ whole genome shotgun (WGS) entry which is preliminary data.</text>
</comment>
<reference evidence="1 2" key="1">
    <citation type="journal article" date="2023" name="Science">
        <title>Complex scaffold remodeling in plant triterpene biosynthesis.</title>
        <authorList>
            <person name="De La Pena R."/>
            <person name="Hodgson H."/>
            <person name="Liu J.C."/>
            <person name="Stephenson M.J."/>
            <person name="Martin A.C."/>
            <person name="Owen C."/>
            <person name="Harkess A."/>
            <person name="Leebens-Mack J."/>
            <person name="Jimenez L.E."/>
            <person name="Osbourn A."/>
            <person name="Sattely E.S."/>
        </authorList>
    </citation>
    <scope>NUCLEOTIDE SEQUENCE [LARGE SCALE GENOMIC DNA]</scope>
    <source>
        <strain evidence="2">cv. JPN11</strain>
        <tissue evidence="1">Leaf</tissue>
    </source>
</reference>
<organism evidence="1 2">
    <name type="scientific">Melia azedarach</name>
    <name type="common">Chinaberry tree</name>
    <dbReference type="NCBI Taxonomy" id="155640"/>
    <lineage>
        <taxon>Eukaryota</taxon>
        <taxon>Viridiplantae</taxon>
        <taxon>Streptophyta</taxon>
        <taxon>Embryophyta</taxon>
        <taxon>Tracheophyta</taxon>
        <taxon>Spermatophyta</taxon>
        <taxon>Magnoliopsida</taxon>
        <taxon>eudicotyledons</taxon>
        <taxon>Gunneridae</taxon>
        <taxon>Pentapetalae</taxon>
        <taxon>rosids</taxon>
        <taxon>malvids</taxon>
        <taxon>Sapindales</taxon>
        <taxon>Meliaceae</taxon>
        <taxon>Melia</taxon>
    </lineage>
</organism>
<evidence type="ECO:0000313" key="2">
    <source>
        <dbReference type="Proteomes" id="UP001164539"/>
    </source>
</evidence>
<protein>
    <submittedName>
        <fullName evidence="1">Structural maintenance of chromosomes protein like</fullName>
    </submittedName>
</protein>
<dbReference type="EMBL" id="CM051394">
    <property type="protein sequence ID" value="KAJ4729678.1"/>
    <property type="molecule type" value="Genomic_DNA"/>
</dbReference>
<proteinExistence type="predicted"/>
<evidence type="ECO:0000313" key="1">
    <source>
        <dbReference type="EMBL" id="KAJ4729678.1"/>
    </source>
</evidence>
<keyword evidence="2" id="KW-1185">Reference proteome</keyword>
<name>A0ACC1Z1S6_MELAZ</name>